<name>A0A0T5PCH0_9RHOB</name>
<dbReference type="Proteomes" id="UP000325785">
    <property type="component" value="Chromosome"/>
</dbReference>
<proteinExistence type="predicted"/>
<sequence>MEIANTPGLTTARLQAELAAQWLNLIRFENHHGAPTFSPSMCYYHAMLDPEAGDSARLEACRAMLLCIRRRLPIEDFKGLAKFKEERPKDPYGKAWKTTRLGAELWMIAHLLEIAISGLEEGCR</sequence>
<organism evidence="1 3">
    <name type="scientific">Roseovarius indicus</name>
    <dbReference type="NCBI Taxonomy" id="540747"/>
    <lineage>
        <taxon>Bacteria</taxon>
        <taxon>Pseudomonadati</taxon>
        <taxon>Pseudomonadota</taxon>
        <taxon>Alphaproteobacteria</taxon>
        <taxon>Rhodobacterales</taxon>
        <taxon>Roseobacteraceae</taxon>
        <taxon>Roseovarius</taxon>
    </lineage>
</organism>
<dbReference type="RefSeq" id="WP_057813734.1">
    <property type="nucleotide sequence ID" value="NZ_CP031598.1"/>
</dbReference>
<dbReference type="AlphaFoldDB" id="A0A0T5PCH0"/>
<protein>
    <submittedName>
        <fullName evidence="1">Uncharacterized protein</fullName>
    </submittedName>
</protein>
<dbReference type="EMBL" id="CP031598">
    <property type="protein sequence ID" value="QEW26115.1"/>
    <property type="molecule type" value="Genomic_DNA"/>
</dbReference>
<gene>
    <name evidence="2" type="ORF">RIdsm_01909</name>
    <name evidence="1" type="ORF">XM52_04570</name>
</gene>
<dbReference type="OrthoDB" id="7745397at2"/>
<accession>A0A0T5PCH0</accession>
<evidence type="ECO:0000313" key="2">
    <source>
        <dbReference type="EMBL" id="QEW26115.1"/>
    </source>
</evidence>
<dbReference type="Proteomes" id="UP000051401">
    <property type="component" value="Unassembled WGS sequence"/>
</dbReference>
<keyword evidence="3" id="KW-1185">Reference proteome</keyword>
<evidence type="ECO:0000313" key="3">
    <source>
        <dbReference type="Proteomes" id="UP000051401"/>
    </source>
</evidence>
<reference evidence="2 4" key="2">
    <citation type="submission" date="2018-08" db="EMBL/GenBank/DDBJ databases">
        <title>Genetic Globetrotter - A new plasmid hitch-hiking vast phylogenetic and geographic distances.</title>
        <authorList>
            <person name="Vollmers J."/>
            <person name="Petersen J."/>
        </authorList>
    </citation>
    <scope>NUCLEOTIDE SEQUENCE [LARGE SCALE GENOMIC DNA]</scope>
    <source>
        <strain evidence="2 4">DSM 26383</strain>
    </source>
</reference>
<evidence type="ECO:0000313" key="4">
    <source>
        <dbReference type="Proteomes" id="UP000325785"/>
    </source>
</evidence>
<dbReference type="KEGG" id="rid:RIdsm_01909"/>
<dbReference type="PATRIC" id="fig|540747.5.peg.2486"/>
<evidence type="ECO:0000313" key="1">
    <source>
        <dbReference type="EMBL" id="KRS18953.1"/>
    </source>
</evidence>
<dbReference type="EMBL" id="LAXI01000002">
    <property type="protein sequence ID" value="KRS18953.1"/>
    <property type="molecule type" value="Genomic_DNA"/>
</dbReference>
<reference evidence="1 3" key="1">
    <citation type="submission" date="2015-04" db="EMBL/GenBank/DDBJ databases">
        <title>The draft genome sequence of Roseovarius indicus B108T.</title>
        <authorList>
            <person name="Li G."/>
            <person name="Lai Q."/>
            <person name="Shao Z."/>
            <person name="Yan P."/>
        </authorList>
    </citation>
    <scope>NUCLEOTIDE SEQUENCE [LARGE SCALE GENOMIC DNA]</scope>
    <source>
        <strain evidence="1 3">B108</strain>
    </source>
</reference>